<evidence type="ECO:0000256" key="3">
    <source>
        <dbReference type="ARBA" id="ARBA00022840"/>
    </source>
</evidence>
<dbReference type="GO" id="GO:0005524">
    <property type="term" value="F:ATP binding"/>
    <property type="evidence" value="ECO:0007669"/>
    <property type="project" value="UniProtKB-KW"/>
</dbReference>
<dbReference type="SUPFAM" id="SSF55874">
    <property type="entry name" value="ATPase domain of HSP90 chaperone/DNA topoisomerase II/histidine kinase"/>
    <property type="match status" value="1"/>
</dbReference>
<keyword evidence="4" id="KW-0143">Chaperone</keyword>
<sequence length="1086" mass="122578">MAGHRSLWKEQVVELWDILRGGGDAQLTADVEYLVDYAAGKLILARDTFPDYTLHDRRHADNVIGLMEKLLGPDIESVTLLEAAMLILAAYFHDIGMVYSREEVRELLEEQDFKDYLDEHPSAFVRVAQSDEVPGDIVVDYCRARHADRVSEHLYRLEPGKLAWQSVSLVEALATVCKSHNEPLDELRSDRFETDFLDGCDLRLCAILLRAADLLDFDETRSPTAVYEHLRLDDAEGSRKVSRTEWANHMAARGFVFPRDRSPGYAVKLIASPDQPAVENAIRKFLDLVEHELRGCRVLLDSCHPRWRSLNFPGNVDRRGIVSQGYLWGDYRFVLDRHAVLQLFMGDRLYANPYVFIRELLQNAIDACRLNVYLHDADPESMEVHISAWEDESGNYWFRVDDTGVGMDRHIIENYFLGVGRSYYSSDDLQAEILRKGNKSRKFMSISRFGIGVLSTFIVGDHVEVSTRRRDPDGRAGVRLRMSLNSLDDFFVLRSHPMSVPAFPGRDEHESDYRKKCGTSVAVRINPAKSDVALDKLLQYAKDSLFYPPAKIFINGIEWREREYPDLSWPLLDGPVSHIVSDRAFADVESGADLLKTTEIQLTFLPLDLTRNSPLQQLRGQVLAVSVDVYPAISNRQSSLLAALPRELIDELPSQLAARLERCIKSRESVCRKRSFGQLDLMVLLHCETTVIKELRVWLNARHLKGDLSFDSLFSRTLGLEGILDREANLPPTVSLGRIYTLYWLDLLDGRAARHVAEEWLGHNGVRVSVKLEAGPGGPHSAASLAGGLLYGPVCLFDRLRPDVSVARDSLRDISYAIRSALHLALRRAAAGYGDSEFRGAIEGLSTDIGFPEFKLRSVTSAQITDDDLFWEWMKEKTINPGGKGLSMDDLCARAAKKELWQPLRATGLWSIEHSGDARSAMNFYDVLRVAMLESRLDLRLRILEPDGEFPYGELRASHPKKDIRPAGLDHLPPFFAVRYDDVDVVICSNLPANLANPLIAWLVEQWEVLGVRVYPAIFLRIRHALAIVANLRMFTVGTVADGEASRAADQVNSALDKLRRSMANPPEILAAQVYASSKYSLRLRQ</sequence>
<dbReference type="AlphaFoldDB" id="A0A428WZ23"/>
<dbReference type="PRINTS" id="PR00775">
    <property type="entry name" value="HEATSHOCK90"/>
</dbReference>
<keyword evidence="7" id="KW-1185">Reference proteome</keyword>
<comment type="similarity">
    <text evidence="1">Belongs to the heat shock protein 90 family.</text>
</comment>
<organism evidence="6 7">
    <name type="scientific">Amycolatopsis balhimycina DSM 5908</name>
    <dbReference type="NCBI Taxonomy" id="1081091"/>
    <lineage>
        <taxon>Bacteria</taxon>
        <taxon>Bacillati</taxon>
        <taxon>Actinomycetota</taxon>
        <taxon>Actinomycetes</taxon>
        <taxon>Pseudonocardiales</taxon>
        <taxon>Pseudonocardiaceae</taxon>
        <taxon>Amycolatopsis</taxon>
    </lineage>
</organism>
<evidence type="ECO:0000256" key="4">
    <source>
        <dbReference type="ARBA" id="ARBA00023186"/>
    </source>
</evidence>
<evidence type="ECO:0000313" key="7">
    <source>
        <dbReference type="Proteomes" id="UP000286716"/>
    </source>
</evidence>
<feature type="domain" description="HD-CE" evidence="5">
    <location>
        <begin position="49"/>
        <end position="294"/>
    </location>
</feature>
<dbReference type="EMBL" id="QHHU01000007">
    <property type="protein sequence ID" value="RSM48270.1"/>
    <property type="molecule type" value="Genomic_DNA"/>
</dbReference>
<keyword evidence="3 6" id="KW-0067">ATP-binding</keyword>
<keyword evidence="2" id="KW-0547">Nucleotide-binding</keyword>
<evidence type="ECO:0000259" key="5">
    <source>
        <dbReference type="Pfam" id="PF24391"/>
    </source>
</evidence>
<dbReference type="Proteomes" id="UP000286716">
    <property type="component" value="Unassembled WGS sequence"/>
</dbReference>
<dbReference type="InterPro" id="IPR056471">
    <property type="entry name" value="HD-CE"/>
</dbReference>
<evidence type="ECO:0000256" key="1">
    <source>
        <dbReference type="ARBA" id="ARBA00008239"/>
    </source>
</evidence>
<dbReference type="GO" id="GO:0140662">
    <property type="term" value="F:ATP-dependent protein folding chaperone"/>
    <property type="evidence" value="ECO:0007669"/>
    <property type="project" value="InterPro"/>
</dbReference>
<dbReference type="GO" id="GO:0016887">
    <property type="term" value="F:ATP hydrolysis activity"/>
    <property type="evidence" value="ECO:0007669"/>
    <property type="project" value="InterPro"/>
</dbReference>
<evidence type="ECO:0000256" key="2">
    <source>
        <dbReference type="ARBA" id="ARBA00022741"/>
    </source>
</evidence>
<dbReference type="InterPro" id="IPR001404">
    <property type="entry name" value="Hsp90_fam"/>
</dbReference>
<proteinExistence type="inferred from homology"/>
<dbReference type="PANTHER" id="PTHR11528">
    <property type="entry name" value="HEAT SHOCK PROTEIN 90 FAMILY MEMBER"/>
    <property type="match status" value="1"/>
</dbReference>
<accession>A0A428WZ23</accession>
<dbReference type="SUPFAM" id="SSF109604">
    <property type="entry name" value="HD-domain/PDEase-like"/>
    <property type="match status" value="1"/>
</dbReference>
<dbReference type="GO" id="GO:0051082">
    <property type="term" value="F:unfolded protein binding"/>
    <property type="evidence" value="ECO:0007669"/>
    <property type="project" value="InterPro"/>
</dbReference>
<gene>
    <name evidence="6" type="ORF">DMA12_07225</name>
</gene>
<dbReference type="OrthoDB" id="9802640at2"/>
<evidence type="ECO:0000313" key="6">
    <source>
        <dbReference type="EMBL" id="RSM48270.1"/>
    </source>
</evidence>
<dbReference type="Gene3D" id="3.30.565.10">
    <property type="entry name" value="Histidine kinase-like ATPase, C-terminal domain"/>
    <property type="match status" value="1"/>
</dbReference>
<dbReference type="Pfam" id="PF24391">
    <property type="entry name" value="HD-CE"/>
    <property type="match status" value="1"/>
</dbReference>
<name>A0A428WZ23_AMYBA</name>
<dbReference type="InterPro" id="IPR020575">
    <property type="entry name" value="Hsp90_N"/>
</dbReference>
<comment type="caution">
    <text evidence="6">The sequence shown here is derived from an EMBL/GenBank/DDBJ whole genome shotgun (WGS) entry which is preliminary data.</text>
</comment>
<protein>
    <submittedName>
        <fullName evidence="6">ATP-binding protein</fullName>
    </submittedName>
</protein>
<reference evidence="6 7" key="1">
    <citation type="submission" date="2018-05" db="EMBL/GenBank/DDBJ databases">
        <title>Evolution of GPA BGCs.</title>
        <authorList>
            <person name="Waglechner N."/>
            <person name="Wright G.D."/>
        </authorList>
    </citation>
    <scope>NUCLEOTIDE SEQUENCE [LARGE SCALE GENOMIC DNA]</scope>
    <source>
        <strain evidence="6 7">DSM 5908</strain>
    </source>
</reference>
<dbReference type="InterPro" id="IPR036890">
    <property type="entry name" value="HATPase_C_sf"/>
</dbReference>